<dbReference type="RefSeq" id="WP_045776799.1">
    <property type="nucleotide sequence ID" value="NZ_LAJY01000493.1"/>
</dbReference>
<reference evidence="1 2" key="1">
    <citation type="submission" date="2015-03" db="EMBL/GenBank/DDBJ databases">
        <title>Draft genome sequence of Elstera litoralis.</title>
        <authorList>
            <person name="Rahalkar M.C."/>
            <person name="Dhakephalkar P.K."/>
            <person name="Pore S.D."/>
            <person name="Arora P."/>
            <person name="Kapse N.G."/>
            <person name="Pandit P.S."/>
        </authorList>
    </citation>
    <scope>NUCLEOTIDE SEQUENCE [LARGE SCALE GENOMIC DNA]</scope>
    <source>
        <strain evidence="1 2">Dia-1</strain>
    </source>
</reference>
<evidence type="ECO:0000313" key="2">
    <source>
        <dbReference type="Proteomes" id="UP000033774"/>
    </source>
</evidence>
<evidence type="ECO:0000313" key="1">
    <source>
        <dbReference type="EMBL" id="KJV08667.1"/>
    </source>
</evidence>
<dbReference type="OrthoDB" id="9788924at2"/>
<dbReference type="AlphaFoldDB" id="A0A0F3IPX0"/>
<dbReference type="Gene3D" id="3.40.50.11190">
    <property type="match status" value="1"/>
</dbReference>
<protein>
    <submittedName>
        <fullName evidence="1">Uncharacterized protein</fullName>
    </submittedName>
</protein>
<organism evidence="1 2">
    <name type="scientific">Elstera litoralis</name>
    <dbReference type="NCBI Taxonomy" id="552518"/>
    <lineage>
        <taxon>Bacteria</taxon>
        <taxon>Pseudomonadati</taxon>
        <taxon>Pseudomonadota</taxon>
        <taxon>Alphaproteobacteria</taxon>
        <taxon>Rhodospirillales</taxon>
        <taxon>Rhodospirillaceae</taxon>
        <taxon>Elstera</taxon>
    </lineage>
</organism>
<dbReference type="EMBL" id="LAJY01000493">
    <property type="protein sequence ID" value="KJV08667.1"/>
    <property type="molecule type" value="Genomic_DNA"/>
</dbReference>
<proteinExistence type="predicted"/>
<dbReference type="Proteomes" id="UP000033774">
    <property type="component" value="Unassembled WGS sequence"/>
</dbReference>
<accession>A0A0F3IPX0</accession>
<gene>
    <name evidence="1" type="ORF">VZ95_16300</name>
</gene>
<keyword evidence="2" id="KW-1185">Reference proteome</keyword>
<name>A0A0F3IPX0_9PROT</name>
<sequence length="129" mass="14410">MPKALIRCEAGGDYGFGHAVRCAALGHRLRHAGWDVSIAISEPAYRQVRGLSSFNWVAEDAVLATDADLIILDMVTAEADLEQKLVRAGRKLLVIDDSPRWPHSAHWLIDAPQGARLMNMDRLPRRPRF</sequence>
<comment type="caution">
    <text evidence="1">The sequence shown here is derived from an EMBL/GenBank/DDBJ whole genome shotgun (WGS) entry which is preliminary data.</text>
</comment>